<dbReference type="Proteomes" id="UP000285908">
    <property type="component" value="Unassembled WGS sequence"/>
</dbReference>
<protein>
    <submittedName>
        <fullName evidence="1">Uncharacterized protein</fullName>
    </submittedName>
</protein>
<accession>A0A438AK25</accession>
<dbReference type="RefSeq" id="WP_127906227.1">
    <property type="nucleotide sequence ID" value="NZ_RQXX01000002.1"/>
</dbReference>
<name>A0A438AK25_9RHOB</name>
<gene>
    <name evidence="1" type="ORF">EKE94_08940</name>
</gene>
<dbReference type="EMBL" id="RQXX01000002">
    <property type="protein sequence ID" value="RVV98994.1"/>
    <property type="molecule type" value="Genomic_DNA"/>
</dbReference>
<evidence type="ECO:0000313" key="2">
    <source>
        <dbReference type="Proteomes" id="UP000285908"/>
    </source>
</evidence>
<reference evidence="1 2" key="1">
    <citation type="submission" date="2018-11" db="EMBL/GenBank/DDBJ databases">
        <title>Mesobaculum littorinae gen. nov., sp. nov., isolated from Littorina scabra that represents a novel genus of the order Rhodobacteraceae.</title>
        <authorList>
            <person name="Li F."/>
        </authorList>
    </citation>
    <scope>NUCLEOTIDE SEQUENCE [LARGE SCALE GENOMIC DNA]</scope>
    <source>
        <strain evidence="1 2">M0103</strain>
    </source>
</reference>
<organism evidence="1 2">
    <name type="scientific">Mesobaculum littorinae</name>
    <dbReference type="NCBI Taxonomy" id="2486419"/>
    <lineage>
        <taxon>Bacteria</taxon>
        <taxon>Pseudomonadati</taxon>
        <taxon>Pseudomonadota</taxon>
        <taxon>Alphaproteobacteria</taxon>
        <taxon>Rhodobacterales</taxon>
        <taxon>Roseobacteraceae</taxon>
        <taxon>Mesobaculum</taxon>
    </lineage>
</organism>
<sequence>MTLIRSEPDTEAGGATALLRAAEAHYREALEDLLAMKMYLKDRDDLPETEIRRVGQAYGRATQTLFDERKKLEEQLKRERGIAGDHALDFDAARDEIGGRLSRLRERRRAE</sequence>
<evidence type="ECO:0000313" key="1">
    <source>
        <dbReference type="EMBL" id="RVV98994.1"/>
    </source>
</evidence>
<comment type="caution">
    <text evidence="1">The sequence shown here is derived from an EMBL/GenBank/DDBJ whole genome shotgun (WGS) entry which is preliminary data.</text>
</comment>
<proteinExistence type="predicted"/>
<dbReference type="AlphaFoldDB" id="A0A438AK25"/>
<keyword evidence="2" id="KW-1185">Reference proteome</keyword>
<dbReference type="OrthoDB" id="7873197at2"/>